<dbReference type="AlphaFoldDB" id="A0A0F7S234"/>
<feature type="region of interest" description="Disordered" evidence="1">
    <location>
        <begin position="814"/>
        <end position="855"/>
    </location>
</feature>
<protein>
    <submittedName>
        <fullName evidence="2">Uncharacterized protein</fullName>
    </submittedName>
</protein>
<reference evidence="3" key="1">
    <citation type="submission" date="2014-06" db="EMBL/GenBank/DDBJ databases">
        <authorList>
            <person name="Berkman P.J."/>
        </authorList>
    </citation>
    <scope>NUCLEOTIDE SEQUENCE [LARGE SCALE GENOMIC DNA]</scope>
</reference>
<feature type="region of interest" description="Disordered" evidence="1">
    <location>
        <begin position="986"/>
        <end position="1006"/>
    </location>
</feature>
<evidence type="ECO:0000256" key="1">
    <source>
        <dbReference type="SAM" id="MobiDB-lite"/>
    </source>
</evidence>
<feature type="compositionally biased region" description="Basic and acidic residues" evidence="1">
    <location>
        <begin position="997"/>
        <end position="1006"/>
    </location>
</feature>
<dbReference type="PANTHER" id="PTHR33266:SF1">
    <property type="entry name" value="F-BOX DOMAIN-CONTAINING PROTEIN"/>
    <property type="match status" value="1"/>
</dbReference>
<evidence type="ECO:0000313" key="2">
    <source>
        <dbReference type="EMBL" id="CDW95562.1"/>
    </source>
</evidence>
<accession>A0A0F7S234</accession>
<feature type="region of interest" description="Disordered" evidence="1">
    <location>
        <begin position="1"/>
        <end position="33"/>
    </location>
</feature>
<dbReference type="PANTHER" id="PTHR33266">
    <property type="entry name" value="CHROMOSOME 15, WHOLE GENOME SHOTGUN SEQUENCE"/>
    <property type="match status" value="1"/>
</dbReference>
<sequence length="1104" mass="123254">MEDKTAEASDMTRTCSASSHLAGPPPEGLGSASQPDLVLEDILNAFATRDTDSAQLWRMNLKIALEPTGLMADRRQTLEQTFTLQEFRTLTETLAKNADRLPPAFVSRIFLPRRSPPVLRTRLDSKVILSNLDKRNLDSSDVADCLRAIFQCAFQADSSRDTFSLARSTVPFNFTDRFYGHGLMLLENHIAVHNSLFPIPEGGSFPTGHVLHSPPPTKAGKDKKGKNNKASKVALKYYSKVLPIIQSSGFGKTRTCVQLSTDYPGMLVCLRQTKPGSEGEARVSFPPQDESVFAYFEKCMVNFIGSEQPITDVQHIRFNDAHLAMLAWLAVYCRTFAFYLAYLKRESPACFSNRRTCTSDPYLCWSTVVFLLADALYTADFIPHRLFKERPMCPNNSNVKIQQPGRDATKASSAKGKRPRPPADDPPPLYGTPSLRTRMLDHICDRAEKLLEEMRKAYADKLNYGDLLLDAIKDHLRKHLDALEQSAPPNVTQGFFFLALDECGSMAELLPVIRRVWFHSAPKRTWILLIDTNSDLAPLAGGTAREGSRRTNHGSTHRLTQPFSAMPLDVNIAHDKRVALFKDRCQLTLREVNLVLPNLGRPLWYDDSYRFDDGTLKPNEIVGKLVLPSTWSWDTKAKQAGADNSEVNQNLLALVSRRINLRVTRGSDFKSWYNFIQNQIAQHLRFVGRIFTFSDAIITNAPSEPPLSAAVAWFFRFDAEEVRNRWSQVILALVHASESVALDMGAKGEQGVAILCTMAADIAVADTFSEDFQRSVIPDANASIFYAALYGLVSVQTWLQVLIGDRVHTVAAESAPAPGDGATPMDVDEDDDIDLVGPQSPGPQGPSDTEDLPDATPDLWGWCSRAFINFKHILLLEEQESMEKVIHQDTLAELWIRHAAAEGVINQPGWDLLIPVYMSDDGRPPADGDRFDKSKLSYIAIQVKNWISRPSKKVRAAPVGPSLSPSAPKECLELFIDINGQTDPLLGHEYSQRRHPAPKEGESAEQNRGRELLRHHIFIAGHDAASFPEIDRLSNPARDQAPLLFGDADSLDTAEFDDEFARYVRKQGNQDAWMEAQVRARGALVSLQPLTAKTSRRRRQSRLH</sequence>
<proteinExistence type="predicted"/>
<dbReference type="EMBL" id="CCFA01000404">
    <property type="protein sequence ID" value="CDW95562.1"/>
    <property type="molecule type" value="Genomic_DNA"/>
</dbReference>
<evidence type="ECO:0000313" key="3">
    <source>
        <dbReference type="Proteomes" id="UP000242770"/>
    </source>
</evidence>
<dbReference type="STRING" id="49012.A0A0F7S234"/>
<organism evidence="2 3">
    <name type="scientific">Sporisorium scitamineum</name>
    <dbReference type="NCBI Taxonomy" id="49012"/>
    <lineage>
        <taxon>Eukaryota</taxon>
        <taxon>Fungi</taxon>
        <taxon>Dikarya</taxon>
        <taxon>Basidiomycota</taxon>
        <taxon>Ustilaginomycotina</taxon>
        <taxon>Ustilaginomycetes</taxon>
        <taxon>Ustilaginales</taxon>
        <taxon>Ustilaginaceae</taxon>
        <taxon>Sporisorium</taxon>
    </lineage>
</organism>
<feature type="region of interest" description="Disordered" evidence="1">
    <location>
        <begin position="395"/>
        <end position="433"/>
    </location>
</feature>
<keyword evidence="3" id="KW-1185">Reference proteome</keyword>
<name>A0A0F7S234_9BASI</name>
<gene>
    <name evidence="2" type="primary">SSCI07930.1</name>
</gene>
<dbReference type="Proteomes" id="UP000242770">
    <property type="component" value="Unassembled WGS sequence"/>
</dbReference>